<evidence type="ECO:0000256" key="1">
    <source>
        <dbReference type="SAM" id="SignalP"/>
    </source>
</evidence>
<evidence type="ECO:0000313" key="2">
    <source>
        <dbReference type="EMBL" id="KAL0579090.1"/>
    </source>
</evidence>
<keyword evidence="3" id="KW-1185">Reference proteome</keyword>
<organism evidence="2 3">
    <name type="scientific">Marasmius crinis-equi</name>
    <dbReference type="NCBI Taxonomy" id="585013"/>
    <lineage>
        <taxon>Eukaryota</taxon>
        <taxon>Fungi</taxon>
        <taxon>Dikarya</taxon>
        <taxon>Basidiomycota</taxon>
        <taxon>Agaricomycotina</taxon>
        <taxon>Agaricomycetes</taxon>
        <taxon>Agaricomycetidae</taxon>
        <taxon>Agaricales</taxon>
        <taxon>Marasmiineae</taxon>
        <taxon>Marasmiaceae</taxon>
        <taxon>Marasmius</taxon>
    </lineage>
</organism>
<name>A0ABR3FUB8_9AGAR</name>
<reference evidence="2 3" key="1">
    <citation type="submission" date="2024-02" db="EMBL/GenBank/DDBJ databases">
        <title>A draft genome for the cacao thread blight pathogen Marasmius crinis-equi.</title>
        <authorList>
            <person name="Cohen S.P."/>
            <person name="Baruah I.K."/>
            <person name="Amoako-Attah I."/>
            <person name="Bukari Y."/>
            <person name="Meinhardt L.W."/>
            <person name="Bailey B.A."/>
        </authorList>
    </citation>
    <scope>NUCLEOTIDE SEQUENCE [LARGE SCALE GENOMIC DNA]</scope>
    <source>
        <strain evidence="2 3">GH-76</strain>
    </source>
</reference>
<feature type="chain" id="PRO_5047326516" evidence="1">
    <location>
        <begin position="21"/>
        <end position="184"/>
    </location>
</feature>
<proteinExistence type="predicted"/>
<dbReference type="Proteomes" id="UP001465976">
    <property type="component" value="Unassembled WGS sequence"/>
</dbReference>
<keyword evidence="1" id="KW-0732">Signal</keyword>
<evidence type="ECO:0000313" key="3">
    <source>
        <dbReference type="Proteomes" id="UP001465976"/>
    </source>
</evidence>
<protein>
    <submittedName>
        <fullName evidence="2">Uncharacterized protein</fullName>
    </submittedName>
</protein>
<sequence>MRISTCIAILFAAFVGAISTDEEICPGQVVNGETFIGANHDVKVEFVTCSEISPQVHAARALNSRQGTPTNVCGAQCKTNCFTPSGGGPDPNECHIIADALRFDSENTGAIFSIGTGTNNTIVMTFRSCKTFFVNQDIGPLAYCRTDWADVLDFVAPNCQTVQNAHGGNCVAADQRWFIQAQHS</sequence>
<accession>A0ABR3FUB8</accession>
<gene>
    <name evidence="2" type="ORF">V5O48_002932</name>
</gene>
<comment type="caution">
    <text evidence="2">The sequence shown here is derived from an EMBL/GenBank/DDBJ whole genome shotgun (WGS) entry which is preliminary data.</text>
</comment>
<dbReference type="EMBL" id="JBAHYK010000072">
    <property type="protein sequence ID" value="KAL0579090.1"/>
    <property type="molecule type" value="Genomic_DNA"/>
</dbReference>
<feature type="signal peptide" evidence="1">
    <location>
        <begin position="1"/>
        <end position="20"/>
    </location>
</feature>